<proteinExistence type="predicted"/>
<protein>
    <submittedName>
        <fullName evidence="2">Uncharacterized protein</fullName>
    </submittedName>
</protein>
<comment type="caution">
    <text evidence="2">The sequence shown here is derived from an EMBL/GenBank/DDBJ whole genome shotgun (WGS) entry which is preliminary data.</text>
</comment>
<accession>A0A0G8BVI1</accession>
<keyword evidence="1" id="KW-0812">Transmembrane</keyword>
<evidence type="ECO:0000313" key="3">
    <source>
        <dbReference type="Proteomes" id="UP000035350"/>
    </source>
</evidence>
<dbReference type="RefSeq" id="WP_046960021.1">
    <property type="nucleotide sequence ID" value="NZ_LCYN01000032.1"/>
</dbReference>
<dbReference type="AlphaFoldDB" id="A0A0G8BVI1"/>
<organism evidence="2 3">
    <name type="scientific">Bacillus wiedmannii</name>
    <dbReference type="NCBI Taxonomy" id="1890302"/>
    <lineage>
        <taxon>Bacteria</taxon>
        <taxon>Bacillati</taxon>
        <taxon>Bacillota</taxon>
        <taxon>Bacilli</taxon>
        <taxon>Bacillales</taxon>
        <taxon>Bacillaceae</taxon>
        <taxon>Bacillus</taxon>
        <taxon>Bacillus cereus group</taxon>
    </lineage>
</organism>
<keyword evidence="1" id="KW-1133">Transmembrane helix</keyword>
<dbReference type="GO" id="GO:0140359">
    <property type="term" value="F:ABC-type transporter activity"/>
    <property type="evidence" value="ECO:0007669"/>
    <property type="project" value="InterPro"/>
</dbReference>
<gene>
    <name evidence="2" type="ORF">B4147_5384</name>
</gene>
<dbReference type="Proteomes" id="UP000035350">
    <property type="component" value="Unassembled WGS sequence"/>
</dbReference>
<dbReference type="PANTHER" id="PTHR37305">
    <property type="entry name" value="INTEGRAL MEMBRANE PROTEIN-RELATED"/>
    <property type="match status" value="1"/>
</dbReference>
<feature type="transmembrane region" description="Helical" evidence="1">
    <location>
        <begin position="154"/>
        <end position="179"/>
    </location>
</feature>
<name>A0A0G8BVI1_9BACI</name>
<dbReference type="EMBL" id="LCYN01000032">
    <property type="protein sequence ID" value="KKZ91572.1"/>
    <property type="molecule type" value="Genomic_DNA"/>
</dbReference>
<reference evidence="2 3" key="1">
    <citation type="journal article" date="2015" name="Genome Announc.">
        <title>Next-Generation Whole-Genome Sequencing of Eight Strains of Bacillus cereus, Isolated from Food.</title>
        <authorList>
            <person name="Krawczyk A.O."/>
            <person name="de Jong A."/>
            <person name="Eijlander R.T."/>
            <person name="Berendsen E.M."/>
            <person name="Holsappel S."/>
            <person name="Wells-Bennik M.H."/>
            <person name="Kuipers O.P."/>
        </authorList>
    </citation>
    <scope>NUCLEOTIDE SEQUENCE [LARGE SCALE GENOMIC DNA]</scope>
    <source>
        <strain evidence="2 3">B4147</strain>
    </source>
</reference>
<dbReference type="GO" id="GO:0005886">
    <property type="term" value="C:plasma membrane"/>
    <property type="evidence" value="ECO:0007669"/>
    <property type="project" value="UniProtKB-SubCell"/>
</dbReference>
<feature type="transmembrane region" description="Helical" evidence="1">
    <location>
        <begin position="242"/>
        <end position="266"/>
    </location>
</feature>
<reference evidence="3" key="2">
    <citation type="submission" date="2015-04" db="EMBL/GenBank/DDBJ databases">
        <title>Draft Genome Sequences of Eight Spore-Forming Food Isolates of Bacillus cereus Genome sequencing.</title>
        <authorList>
            <person name="Krawcyk A.O."/>
            <person name="de Jong A."/>
            <person name="Eijlander R.T."/>
            <person name="Berendsen E.M."/>
            <person name="Holsappel S."/>
            <person name="Wells-Bennik M."/>
            <person name="Kuipers O.P."/>
        </authorList>
    </citation>
    <scope>NUCLEOTIDE SEQUENCE [LARGE SCALE GENOMIC DNA]</scope>
    <source>
        <strain evidence="3">B4147</strain>
    </source>
</reference>
<dbReference type="PANTHER" id="PTHR37305:SF1">
    <property type="entry name" value="MEMBRANE PROTEIN"/>
    <property type="match status" value="1"/>
</dbReference>
<dbReference type="PATRIC" id="fig|1396.433.peg.5714"/>
<feature type="transmembrane region" description="Helical" evidence="1">
    <location>
        <begin position="20"/>
        <end position="37"/>
    </location>
</feature>
<keyword evidence="1" id="KW-0472">Membrane</keyword>
<evidence type="ECO:0000313" key="2">
    <source>
        <dbReference type="EMBL" id="KKZ91572.1"/>
    </source>
</evidence>
<sequence length="272" mass="30831">MMMLVRSEWERIWAKKVTWLCFLMIPVMLIGAAKYYLKHNQEVERIAVDYTYANSFPVLALSEMLMSICNLILLVLIVLVFAQEYHSGQIRMVIQRSYMYSEILIAKIITILAVSLLFIGAYFICSYCIGYIFFEHEPNILLFYHTEKTNALGVFLYCISYYGIAYLTLIAMASILIMLSVISKSITSATLLGMGFIIFSFGYPAMALVIGKSSAFLYIKYSSLIKLQHEGIAIALSGSSRLILFGSVILLVYIAVCNVVTVYWIGKKDNFV</sequence>
<feature type="transmembrane region" description="Helical" evidence="1">
    <location>
        <begin position="57"/>
        <end position="82"/>
    </location>
</feature>
<feature type="transmembrane region" description="Helical" evidence="1">
    <location>
        <begin position="191"/>
        <end position="211"/>
    </location>
</feature>
<feature type="transmembrane region" description="Helical" evidence="1">
    <location>
        <begin position="103"/>
        <end position="134"/>
    </location>
</feature>
<evidence type="ECO:0000256" key="1">
    <source>
        <dbReference type="SAM" id="Phobius"/>
    </source>
</evidence>